<dbReference type="InterPro" id="IPR027417">
    <property type="entry name" value="P-loop_NTPase"/>
</dbReference>
<dbReference type="EMBL" id="QQBC01000001">
    <property type="protein sequence ID" value="RDI68977.1"/>
    <property type="molecule type" value="Genomic_DNA"/>
</dbReference>
<protein>
    <submittedName>
        <fullName evidence="6">Phosphate ABC transporter ATP-binding protein (PhoT family)</fullName>
    </submittedName>
</protein>
<reference evidence="6 7" key="1">
    <citation type="submission" date="2018-07" db="EMBL/GenBank/DDBJ databases">
        <title>Genomic Encyclopedia of Type Strains, Phase IV (KMG-IV): sequencing the most valuable type-strain genomes for metagenomic binning, comparative biology and taxonomic classification.</title>
        <authorList>
            <person name="Goeker M."/>
        </authorList>
    </citation>
    <scope>NUCLEOTIDE SEQUENCE [LARGE SCALE GENOMIC DNA]</scope>
    <source>
        <strain evidence="6 7">DSM 44290</strain>
    </source>
</reference>
<evidence type="ECO:0000256" key="3">
    <source>
        <dbReference type="ARBA" id="ARBA00022840"/>
    </source>
</evidence>
<sequence>MRRRLMCGRVGAVHSIVLERVGVSHKSVPVFAEVDATVPGGRCTAVVGPSGVGKTTLLRLLNRLDEPTSGRILLDDIPITEIDVLALRRRIGLVPQHAVLLTDLVNDEVRVGRPELADARIAELLTRVGLPEAFAHRRCAELSGGEAQRVCLARELAVEPEVLILDEPTSALDEAAAAVIAELIRSHCRAGGAAILVSHDSGFVGTVADDIWMLEGGRLTPLEALDERNSQ</sequence>
<keyword evidence="7" id="KW-1185">Reference proteome</keyword>
<dbReference type="InterPro" id="IPR003593">
    <property type="entry name" value="AAA+_ATPase"/>
</dbReference>
<name>A0A370IE33_9NOCA</name>
<dbReference type="Proteomes" id="UP000254869">
    <property type="component" value="Unassembled WGS sequence"/>
</dbReference>
<dbReference type="InterPro" id="IPR017871">
    <property type="entry name" value="ABC_transporter-like_CS"/>
</dbReference>
<keyword evidence="4" id="KW-1278">Translocase</keyword>
<evidence type="ECO:0000256" key="1">
    <source>
        <dbReference type="ARBA" id="ARBA00022448"/>
    </source>
</evidence>
<dbReference type="AlphaFoldDB" id="A0A370IE33"/>
<accession>A0A370IE33</accession>
<evidence type="ECO:0000313" key="7">
    <source>
        <dbReference type="Proteomes" id="UP000254869"/>
    </source>
</evidence>
<comment type="caution">
    <text evidence="6">The sequence shown here is derived from an EMBL/GenBank/DDBJ whole genome shotgun (WGS) entry which is preliminary data.</text>
</comment>
<dbReference type="InterPro" id="IPR003439">
    <property type="entry name" value="ABC_transporter-like_ATP-bd"/>
</dbReference>
<feature type="domain" description="ABC transporter" evidence="5">
    <location>
        <begin position="16"/>
        <end position="231"/>
    </location>
</feature>
<dbReference type="PROSITE" id="PS00211">
    <property type="entry name" value="ABC_TRANSPORTER_1"/>
    <property type="match status" value="1"/>
</dbReference>
<dbReference type="Gene3D" id="3.40.50.300">
    <property type="entry name" value="P-loop containing nucleotide triphosphate hydrolases"/>
    <property type="match status" value="1"/>
</dbReference>
<keyword evidence="1" id="KW-0813">Transport</keyword>
<keyword evidence="2" id="KW-0547">Nucleotide-binding</keyword>
<evidence type="ECO:0000313" key="6">
    <source>
        <dbReference type="EMBL" id="RDI68977.1"/>
    </source>
</evidence>
<dbReference type="PANTHER" id="PTHR43423:SF1">
    <property type="entry name" value="ABC TRANSPORTER I FAMILY MEMBER 17"/>
    <property type="match status" value="1"/>
</dbReference>
<dbReference type="SMART" id="SM00382">
    <property type="entry name" value="AAA"/>
    <property type="match status" value="1"/>
</dbReference>
<evidence type="ECO:0000259" key="5">
    <source>
        <dbReference type="PROSITE" id="PS50893"/>
    </source>
</evidence>
<evidence type="ECO:0000256" key="2">
    <source>
        <dbReference type="ARBA" id="ARBA00022741"/>
    </source>
</evidence>
<keyword evidence="3 6" id="KW-0067">ATP-binding</keyword>
<evidence type="ECO:0000256" key="4">
    <source>
        <dbReference type="ARBA" id="ARBA00022967"/>
    </source>
</evidence>
<dbReference type="STRING" id="1210086.GCA_001613105_00368"/>
<dbReference type="GO" id="GO:0016887">
    <property type="term" value="F:ATP hydrolysis activity"/>
    <property type="evidence" value="ECO:0007669"/>
    <property type="project" value="InterPro"/>
</dbReference>
<dbReference type="PANTHER" id="PTHR43423">
    <property type="entry name" value="ABC TRANSPORTER I FAMILY MEMBER 17"/>
    <property type="match status" value="1"/>
</dbReference>
<dbReference type="PROSITE" id="PS50893">
    <property type="entry name" value="ABC_TRANSPORTER_2"/>
    <property type="match status" value="1"/>
</dbReference>
<dbReference type="SUPFAM" id="SSF52540">
    <property type="entry name" value="P-loop containing nucleoside triphosphate hydrolases"/>
    <property type="match status" value="1"/>
</dbReference>
<dbReference type="GO" id="GO:0005524">
    <property type="term" value="F:ATP binding"/>
    <property type="evidence" value="ECO:0007669"/>
    <property type="project" value="UniProtKB-KW"/>
</dbReference>
<dbReference type="Pfam" id="PF00005">
    <property type="entry name" value="ABC_tran"/>
    <property type="match status" value="1"/>
</dbReference>
<organism evidence="6 7">
    <name type="scientific">Nocardia pseudobrasiliensis</name>
    <dbReference type="NCBI Taxonomy" id="45979"/>
    <lineage>
        <taxon>Bacteria</taxon>
        <taxon>Bacillati</taxon>
        <taxon>Actinomycetota</taxon>
        <taxon>Actinomycetes</taxon>
        <taxon>Mycobacteriales</taxon>
        <taxon>Nocardiaceae</taxon>
        <taxon>Nocardia</taxon>
    </lineage>
</organism>
<proteinExistence type="predicted"/>
<gene>
    <name evidence="6" type="ORF">DFR76_101514</name>
</gene>